<name>A0A8T1WNS0_9STRA</name>
<keyword evidence="3" id="KW-0175">Coiled coil</keyword>
<dbReference type="EMBL" id="JAGDFL010000308">
    <property type="protein sequence ID" value="KAG7394008.1"/>
    <property type="molecule type" value="Genomic_DNA"/>
</dbReference>
<evidence type="ECO:0000313" key="5">
    <source>
        <dbReference type="Proteomes" id="UP000693981"/>
    </source>
</evidence>
<dbReference type="Proteomes" id="UP000693981">
    <property type="component" value="Unassembled WGS sequence"/>
</dbReference>
<reference evidence="4" key="1">
    <citation type="submission" date="2021-02" db="EMBL/GenBank/DDBJ databases">
        <authorList>
            <person name="Palmer J.M."/>
        </authorList>
    </citation>
    <scope>NUCLEOTIDE SEQUENCE</scope>
    <source>
        <strain evidence="4">SCRP23</strain>
    </source>
</reference>
<evidence type="ECO:0000313" key="4">
    <source>
        <dbReference type="EMBL" id="KAG7394008.1"/>
    </source>
</evidence>
<dbReference type="AlphaFoldDB" id="A0A8T1WNS0"/>
<evidence type="ECO:0000256" key="2">
    <source>
        <dbReference type="ARBA" id="ARBA00022679"/>
    </source>
</evidence>
<comment type="caution">
    <text evidence="4">The sequence shown here is derived from an EMBL/GenBank/DDBJ whole genome shotgun (WGS) entry which is preliminary data.</text>
</comment>
<accession>A0A8T1WNS0</accession>
<sequence length="407" mass="45819">MDTAATPVKRSRDEASKLLGEKMLQGWTMLGNSCPVDDCYTPLMRSKQGKMFCVRCDQYVVTEEEAKKQQEDEEAAAMAEAEAQLEEERKARIEQQFRLEEQAKRAKEMQELEIAKASRAPVVAPAPVTKRKIEKAEFNGPADDAEVNALRRQTLAALYKSMGYLTTYLRAVESAREDRIINDPFAEPLTREQRSKIEHLMSAMGSKLNSRPEDFIAFRTRYVDEALDNRDPRILQVVILGAGLDARAYRLDSLRGCHVMEVDQSSQLFDHKSGVMEALDAPLMAEQLDCIVFNLAEPGLEETLIDRGFDRSLPSFWVMEGLLSCMERPKSVDLMKIIDSLSAPGSELWADFPGRDVADPAEWGKRHMKYGEDDSICGVVSEIPWTAEVQASTSEAGTHFGRDWLPK</sequence>
<dbReference type="NCBIfam" id="TIGR00027">
    <property type="entry name" value="mthyl_TIGR00027"/>
    <property type="match status" value="1"/>
</dbReference>
<proteinExistence type="predicted"/>
<dbReference type="InterPro" id="IPR009563">
    <property type="entry name" value="SSSCA1"/>
</dbReference>
<evidence type="ECO:0000256" key="3">
    <source>
        <dbReference type="SAM" id="Coils"/>
    </source>
</evidence>
<dbReference type="PANTHER" id="PTHR43619">
    <property type="entry name" value="S-ADENOSYL-L-METHIONINE-DEPENDENT METHYLTRANSFERASE YKTD-RELATED"/>
    <property type="match status" value="1"/>
</dbReference>
<evidence type="ECO:0008006" key="6">
    <source>
        <dbReference type="Google" id="ProtNLM"/>
    </source>
</evidence>
<dbReference type="Pfam" id="PF06677">
    <property type="entry name" value="Auto_anti-p27"/>
    <property type="match status" value="1"/>
</dbReference>
<dbReference type="GO" id="GO:0008168">
    <property type="term" value="F:methyltransferase activity"/>
    <property type="evidence" value="ECO:0007669"/>
    <property type="project" value="UniProtKB-KW"/>
</dbReference>
<keyword evidence="2" id="KW-0808">Transferase</keyword>
<dbReference type="Pfam" id="PF04072">
    <property type="entry name" value="LCM"/>
    <property type="match status" value="1"/>
</dbReference>
<dbReference type="GO" id="GO:0032259">
    <property type="term" value="P:methylation"/>
    <property type="evidence" value="ECO:0007669"/>
    <property type="project" value="UniProtKB-KW"/>
</dbReference>
<organism evidence="4 5">
    <name type="scientific">Phytophthora boehmeriae</name>
    <dbReference type="NCBI Taxonomy" id="109152"/>
    <lineage>
        <taxon>Eukaryota</taxon>
        <taxon>Sar</taxon>
        <taxon>Stramenopiles</taxon>
        <taxon>Oomycota</taxon>
        <taxon>Peronosporomycetes</taxon>
        <taxon>Peronosporales</taxon>
        <taxon>Peronosporaceae</taxon>
        <taxon>Phytophthora</taxon>
    </lineage>
</organism>
<dbReference type="OrthoDB" id="203237at2759"/>
<gene>
    <name evidence="4" type="ORF">PHYBOEH_005931</name>
</gene>
<dbReference type="PANTHER" id="PTHR43619:SF2">
    <property type="entry name" value="S-ADENOSYL-L-METHIONINE-DEPENDENT METHYLTRANSFERASES SUPERFAMILY PROTEIN"/>
    <property type="match status" value="1"/>
</dbReference>
<keyword evidence="5" id="KW-1185">Reference proteome</keyword>
<feature type="coiled-coil region" evidence="3">
    <location>
        <begin position="61"/>
        <end position="120"/>
    </location>
</feature>
<evidence type="ECO:0000256" key="1">
    <source>
        <dbReference type="ARBA" id="ARBA00022603"/>
    </source>
</evidence>
<keyword evidence="1" id="KW-0489">Methyltransferase</keyword>
<protein>
    <recommendedName>
        <fullName evidence="6">S-adenosyl-L-methionine-dependent methyltransferase</fullName>
    </recommendedName>
</protein>
<dbReference type="InterPro" id="IPR011610">
    <property type="entry name" value="SAM_mthyl_Trfase_ML2640-like"/>
</dbReference>
<dbReference type="InterPro" id="IPR007213">
    <property type="entry name" value="Ppm1/Ppm2/Tcmp"/>
</dbReference>